<dbReference type="Proteomes" id="UP001148629">
    <property type="component" value="Unassembled WGS sequence"/>
</dbReference>
<sequence>MAKFLLMRFIDDHPTYPSISVCKWPNPGLGLYTWTNSALSTPRKVDVASCNGHGWGRRGIDYKITVGKVILEDVTLVLDARGLWFLTMKIPSILSSGALGLLAATVGGLVQPSLCDDTHPIQDNGLTDLVQWDNHSYFINGERLFVFSGEFHYWRLPVPELWRDLLEKMKACGFNAFSIYNSWGYHEPSPGVLDFEHGAHNFTSIMTLAKEIGLYLLIRPGPYVNAEANAGGFPLWLTTGEYGSLRDDDDRYTAAWKNYWTEISKIIEPHLVTNGGNVAMFQIENELGWQWDDQDNRVIHEPVANYMQLLQDAARDAGIDVPVFHNAPNTRTFAWSNDFEPGALGNVDVTGVDSYPSCWSCNLSECTGTNGEYTPYKIQDYYTYFSIQSPSQPHFLPEFQGGSYNPWGGPEGGCPSDIGPDFANIFYRDLVGQEATAISLYMMYGGTNWGWFSCPVVASSYDYSSPISENRQIWDKFYETKLLTLFTRVAKDLTKTNRLENSTALSTNSDILVSELRNVDNDAAFYVTRHSYSPSGTKEQFKLRVNTSAGELTIPQHGGAVTINGHQAKILVTDFHFGSKTLLYSTAEILTYSVIDKKEVLVLWLPEGETGEFTLQGFTDIKSTSKSLKNLKVKAGKKSVTVSYTQEKGLFTLELKDGSTIVLVDRRTAYHFWAPSLDNNPHTPANDTVLVQGPYLVRSAHIKKNELDIRGDLDRATQLTVFAPKSIKSIIWNGEKVKIDSRKGNLYTAKLKGPSKFELPSLGPWKYTDGLPEIGAKYKASESTWVVANKTNTTNTVIPDLKNPVLYVDEYDIHYGNHIYRATFPTTDSAPTGVYLNLTGGLAFGYSVWLNSDYIGSYLGLSYEGANGQEFSFKNATLSKKKENVLVVLMDNSGHDLREAALAPRGITNATLVGPDKNGYKFSQWKIAGSGQHYNDPIRGPLNEGGLYAERVGMHLPEYPDKNWSKYSSKETTLVNPSAGVRVYRTTADLDVPEGLDVSIAFKLTAPLSSDYSPSKAKYSNRLRALLFVNGYQYGRFNPYIGNQISFPVPPGVLNYHGENTIAVTVWSQSAEGVELKVEWELDYVHTSSFDLGFDSDYLRPGWTKDRLQHA</sequence>
<dbReference type="EMBL" id="JANRMS010000834">
    <property type="protein sequence ID" value="KAJ3533814.1"/>
    <property type="molecule type" value="Genomic_DNA"/>
</dbReference>
<organism evidence="1 2">
    <name type="scientific">Fusarium decemcellulare</name>
    <dbReference type="NCBI Taxonomy" id="57161"/>
    <lineage>
        <taxon>Eukaryota</taxon>
        <taxon>Fungi</taxon>
        <taxon>Dikarya</taxon>
        <taxon>Ascomycota</taxon>
        <taxon>Pezizomycotina</taxon>
        <taxon>Sordariomycetes</taxon>
        <taxon>Hypocreomycetidae</taxon>
        <taxon>Hypocreales</taxon>
        <taxon>Nectriaceae</taxon>
        <taxon>Fusarium</taxon>
        <taxon>Fusarium decemcellulare species complex</taxon>
    </lineage>
</organism>
<accession>A0ACC1S7L6</accession>
<keyword evidence="2" id="KW-1185">Reference proteome</keyword>
<proteinExistence type="predicted"/>
<protein>
    <submittedName>
        <fullName evidence="1">Uncharacterized protein</fullName>
    </submittedName>
</protein>
<comment type="caution">
    <text evidence="1">The sequence shown here is derived from an EMBL/GenBank/DDBJ whole genome shotgun (WGS) entry which is preliminary data.</text>
</comment>
<name>A0ACC1S7L6_9HYPO</name>
<gene>
    <name evidence="1" type="ORF">NM208_g7813</name>
</gene>
<evidence type="ECO:0000313" key="1">
    <source>
        <dbReference type="EMBL" id="KAJ3533814.1"/>
    </source>
</evidence>
<evidence type="ECO:0000313" key="2">
    <source>
        <dbReference type="Proteomes" id="UP001148629"/>
    </source>
</evidence>
<reference evidence="1" key="1">
    <citation type="submission" date="2022-08" db="EMBL/GenBank/DDBJ databases">
        <title>Genome Sequence of Fusarium decemcellulare.</title>
        <authorList>
            <person name="Buettner E."/>
        </authorList>
    </citation>
    <scope>NUCLEOTIDE SEQUENCE</scope>
    <source>
        <strain evidence="1">Babe19</strain>
    </source>
</reference>